<name>A0A8A3PF63_9HELO</name>
<dbReference type="Proteomes" id="UP000672032">
    <property type="component" value="Chromosome 4"/>
</dbReference>
<evidence type="ECO:0000313" key="1">
    <source>
        <dbReference type="EMBL" id="QSZ33872.1"/>
    </source>
</evidence>
<keyword evidence="2" id="KW-1185">Reference proteome</keyword>
<dbReference type="AlphaFoldDB" id="A0A8A3PF63"/>
<accession>A0A8A3PF63</accession>
<evidence type="ECO:0000313" key="2">
    <source>
        <dbReference type="Proteomes" id="UP000672032"/>
    </source>
</evidence>
<organism evidence="1 2">
    <name type="scientific">Monilinia vaccinii-corymbosi</name>
    <dbReference type="NCBI Taxonomy" id="61207"/>
    <lineage>
        <taxon>Eukaryota</taxon>
        <taxon>Fungi</taxon>
        <taxon>Dikarya</taxon>
        <taxon>Ascomycota</taxon>
        <taxon>Pezizomycotina</taxon>
        <taxon>Leotiomycetes</taxon>
        <taxon>Helotiales</taxon>
        <taxon>Sclerotiniaceae</taxon>
        <taxon>Monilinia</taxon>
    </lineage>
</organism>
<reference evidence="1" key="1">
    <citation type="submission" date="2020-10" db="EMBL/GenBank/DDBJ databases">
        <title>Genome Sequence of Monilinia vaccinii-corymbosi Sheds Light on Mummy Berry Disease Infection of Blueberry and Mating Type.</title>
        <authorList>
            <person name="Yow A.G."/>
            <person name="Zhang Y."/>
            <person name="Bansal K."/>
            <person name="Eacker S.M."/>
            <person name="Sullivan S."/>
            <person name="Liachko I."/>
            <person name="Cubeta M.A."/>
            <person name="Rollins J.A."/>
            <person name="Ashrafi H."/>
        </authorList>
    </citation>
    <scope>NUCLEOTIDE SEQUENCE</scope>
    <source>
        <strain evidence="1">RL-1</strain>
    </source>
</reference>
<protein>
    <submittedName>
        <fullName evidence="1">Uncharacterized protein</fullName>
    </submittedName>
</protein>
<proteinExistence type="predicted"/>
<sequence length="48" mass="5136">MARSPEVPGSFIPFARSRMERIKVLTSSSRPVNLAVSTCCAADALGVR</sequence>
<gene>
    <name evidence="1" type="ORF">DSL72_005445</name>
</gene>
<dbReference type="EMBL" id="CP063408">
    <property type="protein sequence ID" value="QSZ33872.1"/>
    <property type="molecule type" value="Genomic_DNA"/>
</dbReference>